<name>H2Y1R4_CIOIN</name>
<dbReference type="HOGENOM" id="CLU_2557607_0_0_1"/>
<reference evidence="1" key="3">
    <citation type="submission" date="2025-08" db="UniProtKB">
        <authorList>
            <consortium name="Ensembl"/>
        </authorList>
    </citation>
    <scope>IDENTIFICATION</scope>
</reference>
<reference evidence="1" key="4">
    <citation type="submission" date="2025-09" db="UniProtKB">
        <authorList>
            <consortium name="Ensembl"/>
        </authorList>
    </citation>
    <scope>IDENTIFICATION</scope>
</reference>
<dbReference type="Ensembl" id="ENSCINT00000030731.1">
    <property type="protein sequence ID" value="ENSCINP00000035848.1"/>
    <property type="gene ID" value="ENSCING00000023576.1"/>
</dbReference>
<evidence type="ECO:0000313" key="1">
    <source>
        <dbReference type="Ensembl" id="ENSCINP00000035848.1"/>
    </source>
</evidence>
<evidence type="ECO:0000313" key="2">
    <source>
        <dbReference type="Proteomes" id="UP000008144"/>
    </source>
</evidence>
<reference evidence="1" key="2">
    <citation type="journal article" date="2008" name="Genome Biol.">
        <title>Improved genome assembly and evidence-based global gene model set for the chordate Ciona intestinalis: new insight into intron and operon populations.</title>
        <authorList>
            <person name="Satou Y."/>
            <person name="Mineta K."/>
            <person name="Ogasawara M."/>
            <person name="Sasakura Y."/>
            <person name="Shoguchi E."/>
            <person name="Ueno K."/>
            <person name="Yamada L."/>
            <person name="Matsumoto J."/>
            <person name="Wasserscheid J."/>
            <person name="Dewar K."/>
            <person name="Wiley G.B."/>
            <person name="Macmil S.L."/>
            <person name="Roe B.A."/>
            <person name="Zeller R.W."/>
            <person name="Hastings K.E."/>
            <person name="Lemaire P."/>
            <person name="Lindquist E."/>
            <person name="Endo T."/>
            <person name="Hotta K."/>
            <person name="Inaba K."/>
        </authorList>
    </citation>
    <scope>NUCLEOTIDE SEQUENCE [LARGE SCALE GENOMIC DNA]</scope>
    <source>
        <strain evidence="1">wild type</strain>
    </source>
</reference>
<dbReference type="Proteomes" id="UP000008144">
    <property type="component" value="Chromosome 2"/>
</dbReference>
<reference evidence="2" key="1">
    <citation type="journal article" date="2002" name="Science">
        <title>The draft genome of Ciona intestinalis: insights into chordate and vertebrate origins.</title>
        <authorList>
            <person name="Dehal P."/>
            <person name="Satou Y."/>
            <person name="Campbell R.K."/>
            <person name="Chapman J."/>
            <person name="Degnan B."/>
            <person name="De Tomaso A."/>
            <person name="Davidson B."/>
            <person name="Di Gregorio A."/>
            <person name="Gelpke M."/>
            <person name="Goodstein D.M."/>
            <person name="Harafuji N."/>
            <person name="Hastings K.E."/>
            <person name="Ho I."/>
            <person name="Hotta K."/>
            <person name="Huang W."/>
            <person name="Kawashima T."/>
            <person name="Lemaire P."/>
            <person name="Martinez D."/>
            <person name="Meinertzhagen I.A."/>
            <person name="Necula S."/>
            <person name="Nonaka M."/>
            <person name="Putnam N."/>
            <person name="Rash S."/>
            <person name="Saiga H."/>
            <person name="Satake M."/>
            <person name="Terry A."/>
            <person name="Yamada L."/>
            <person name="Wang H.G."/>
            <person name="Awazu S."/>
            <person name="Azumi K."/>
            <person name="Boore J."/>
            <person name="Branno M."/>
            <person name="Chin-Bow S."/>
            <person name="DeSantis R."/>
            <person name="Doyle S."/>
            <person name="Francino P."/>
            <person name="Keys D.N."/>
            <person name="Haga S."/>
            <person name="Hayashi H."/>
            <person name="Hino K."/>
            <person name="Imai K.S."/>
            <person name="Inaba K."/>
            <person name="Kano S."/>
            <person name="Kobayashi K."/>
            <person name="Kobayashi M."/>
            <person name="Lee B.I."/>
            <person name="Makabe K.W."/>
            <person name="Manohar C."/>
            <person name="Matassi G."/>
            <person name="Medina M."/>
            <person name="Mochizuki Y."/>
            <person name="Mount S."/>
            <person name="Morishita T."/>
            <person name="Miura S."/>
            <person name="Nakayama A."/>
            <person name="Nishizaka S."/>
            <person name="Nomoto H."/>
            <person name="Ohta F."/>
            <person name="Oishi K."/>
            <person name="Rigoutsos I."/>
            <person name="Sano M."/>
            <person name="Sasaki A."/>
            <person name="Sasakura Y."/>
            <person name="Shoguchi E."/>
            <person name="Shin-i T."/>
            <person name="Spagnuolo A."/>
            <person name="Stainier D."/>
            <person name="Suzuki M.M."/>
            <person name="Tassy O."/>
            <person name="Takatori N."/>
            <person name="Tokuoka M."/>
            <person name="Yagi K."/>
            <person name="Yoshizaki F."/>
            <person name="Wada S."/>
            <person name="Zhang C."/>
            <person name="Hyatt P.D."/>
            <person name="Larimer F."/>
            <person name="Detter C."/>
            <person name="Doggett N."/>
            <person name="Glavina T."/>
            <person name="Hawkins T."/>
            <person name="Richardson P."/>
            <person name="Lucas S."/>
            <person name="Kohara Y."/>
            <person name="Levine M."/>
            <person name="Satoh N."/>
            <person name="Rokhsar D.S."/>
        </authorList>
    </citation>
    <scope>NUCLEOTIDE SEQUENCE [LARGE SCALE GENOMIC DNA]</scope>
</reference>
<protein>
    <submittedName>
        <fullName evidence="1">Uncharacterized protein</fullName>
    </submittedName>
</protein>
<keyword evidence="2" id="KW-1185">Reference proteome</keyword>
<dbReference type="InParanoid" id="H2Y1R4"/>
<sequence length="82" mass="9587">MQPRSSKIEQLNIAVHSYWKFATTFYAPDSTNQTLCKLKLAKRNHLYSLVQSKKKNLFSMILENTKILQIRPVKPGLYGNRF</sequence>
<dbReference type="EMBL" id="EAAA01001507">
    <property type="status" value="NOT_ANNOTATED_CDS"/>
    <property type="molecule type" value="Genomic_DNA"/>
</dbReference>
<dbReference type="AlphaFoldDB" id="H2Y1R4"/>
<accession>H2Y1R4</accession>
<proteinExistence type="predicted"/>
<organism evidence="1 2">
    <name type="scientific">Ciona intestinalis</name>
    <name type="common">Transparent sea squirt</name>
    <name type="synonym">Ascidia intestinalis</name>
    <dbReference type="NCBI Taxonomy" id="7719"/>
    <lineage>
        <taxon>Eukaryota</taxon>
        <taxon>Metazoa</taxon>
        <taxon>Chordata</taxon>
        <taxon>Tunicata</taxon>
        <taxon>Ascidiacea</taxon>
        <taxon>Phlebobranchia</taxon>
        <taxon>Cionidae</taxon>
        <taxon>Ciona</taxon>
    </lineage>
</organism>